<dbReference type="PANTHER" id="PTHR23011:SF12">
    <property type="entry name" value="CYCLIC NUCLEOTIDE-BINDING DOMAIN-CONTAINING PROTEIN"/>
    <property type="match status" value="1"/>
</dbReference>
<gene>
    <name evidence="3" type="ORF">MCOR_10821</name>
</gene>
<evidence type="ECO:0000259" key="2">
    <source>
        <dbReference type="PROSITE" id="PS50042"/>
    </source>
</evidence>
<dbReference type="CDD" id="cd00038">
    <property type="entry name" value="CAP_ED"/>
    <property type="match status" value="1"/>
</dbReference>
<dbReference type="AlphaFoldDB" id="A0A6J8AS50"/>
<protein>
    <recommendedName>
        <fullName evidence="2">Cyclic nucleotide-binding domain-containing protein</fullName>
    </recommendedName>
</protein>
<feature type="compositionally biased region" description="Basic residues" evidence="1">
    <location>
        <begin position="541"/>
        <end position="556"/>
    </location>
</feature>
<name>A0A6J8AS50_MYTCO</name>
<dbReference type="PROSITE" id="PS50042">
    <property type="entry name" value="CNMP_BINDING_3"/>
    <property type="match status" value="1"/>
</dbReference>
<evidence type="ECO:0000313" key="3">
    <source>
        <dbReference type="EMBL" id="CAC5372852.1"/>
    </source>
</evidence>
<feature type="domain" description="Cyclic nucleotide-binding" evidence="2">
    <location>
        <begin position="303"/>
        <end position="397"/>
    </location>
</feature>
<dbReference type="SUPFAM" id="SSF51206">
    <property type="entry name" value="cAMP-binding domain-like"/>
    <property type="match status" value="2"/>
</dbReference>
<reference evidence="3 4" key="1">
    <citation type="submission" date="2020-06" db="EMBL/GenBank/DDBJ databases">
        <authorList>
            <person name="Li R."/>
            <person name="Bekaert M."/>
        </authorList>
    </citation>
    <scope>NUCLEOTIDE SEQUENCE [LARGE SCALE GENOMIC DNA]</scope>
    <source>
        <strain evidence="4">wild</strain>
    </source>
</reference>
<evidence type="ECO:0000256" key="1">
    <source>
        <dbReference type="SAM" id="MobiDB-lite"/>
    </source>
</evidence>
<feature type="region of interest" description="Disordered" evidence="1">
    <location>
        <begin position="519"/>
        <end position="584"/>
    </location>
</feature>
<dbReference type="Gene3D" id="2.60.120.10">
    <property type="entry name" value="Jelly Rolls"/>
    <property type="match status" value="1"/>
</dbReference>
<evidence type="ECO:0000313" key="4">
    <source>
        <dbReference type="Proteomes" id="UP000507470"/>
    </source>
</evidence>
<keyword evidence="4" id="KW-1185">Reference proteome</keyword>
<dbReference type="InterPro" id="IPR018490">
    <property type="entry name" value="cNMP-bd_dom_sf"/>
</dbReference>
<organism evidence="3 4">
    <name type="scientific">Mytilus coruscus</name>
    <name type="common">Sea mussel</name>
    <dbReference type="NCBI Taxonomy" id="42192"/>
    <lineage>
        <taxon>Eukaryota</taxon>
        <taxon>Metazoa</taxon>
        <taxon>Spiralia</taxon>
        <taxon>Lophotrochozoa</taxon>
        <taxon>Mollusca</taxon>
        <taxon>Bivalvia</taxon>
        <taxon>Autobranchia</taxon>
        <taxon>Pteriomorphia</taxon>
        <taxon>Mytilida</taxon>
        <taxon>Mytiloidea</taxon>
        <taxon>Mytilidae</taxon>
        <taxon>Mytilinae</taxon>
        <taxon>Mytilus</taxon>
    </lineage>
</organism>
<dbReference type="InterPro" id="IPR014710">
    <property type="entry name" value="RmlC-like_jellyroll"/>
</dbReference>
<dbReference type="Proteomes" id="UP000507470">
    <property type="component" value="Unassembled WGS sequence"/>
</dbReference>
<dbReference type="OrthoDB" id="166212at2759"/>
<sequence>MPGLYVRRVVPHVNDPFQGLYPVPCRRRVVERHAPDLHVRVDPFIEPDCDLDLSVNIRDASASYISTPENRENRARSSDKSNDEALDYLTNFDDDNDTAKSKLHKLGIYEMEHNWILHETLEKNLEDFKKKGKKLEIPEPDYESKAPVTDRLKEVKSMLKPRAELGDFMSKMDPVQREKIWRIAHMDSETLKQFKSSQGPRDTKSKIQDAVRFIIKIIQACNSRKKYYKADKPNTAATLKRMKKSIDKEDADNYARSSIGFDVRLSLITSPEFRTVTDLKRIAWVLRATKAFKNLFPIEVETELARVVAYERYDANRVISYQGRDPERFYYILTGKIQKVKEYRLTSGIVSRNEGFIEKGTTTDVDDLEGNWPRDHHLVSSGQVEVLIIHRDDFLRLRNRTQGPPIEFLRSLDLFMEFPVEVFINNQDAIDLRYYGQNIVICDDSNRTPWIYIVKSGKVKVVRIQTVVNTEQDNKLLRGTTEELGCVRSSSHADAMFGNLNKQRRLKALRSNTFSLPEITKRLKPAQTQDKKPVSADPKILKNKLSKSKRSKKQKSAKVTVTEEEMKPDTEVKENQPADDNRVSNPVQEYRKEKMFPPIIIESPTNTQVVKLDIKDDSFKPHGTYLTREKTEFDSVYSKRQKRDTQSRKAYLQLDLLRSGDIFGLDAVARRFQGLPEVPVEEGLEHLYPTMASEPKGVSLVSDGAEVIRISKRFFLITCQK</sequence>
<dbReference type="InterPro" id="IPR000595">
    <property type="entry name" value="cNMP-bd_dom"/>
</dbReference>
<dbReference type="EMBL" id="CACVKT020001865">
    <property type="protein sequence ID" value="CAC5372852.1"/>
    <property type="molecule type" value="Genomic_DNA"/>
</dbReference>
<proteinExistence type="predicted"/>
<dbReference type="PANTHER" id="PTHR23011">
    <property type="entry name" value="CYCLIC NUCLEOTIDE-BINDING DOMAIN CONTAINING PROTEIN"/>
    <property type="match status" value="1"/>
</dbReference>
<feature type="compositionally biased region" description="Basic and acidic residues" evidence="1">
    <location>
        <begin position="564"/>
        <end position="582"/>
    </location>
</feature>
<accession>A0A6J8AS50</accession>